<sequence>MSELAADGIPVAVSLRVLKLSRQPYYRWRKQQVTQAELIEAYRANALLDAHVDDPEYGYRFLVGEAAEAGEVMCKRTAWRICRDNQWWSVFGKKRGKNGNCPGPPVHDDLVKRDFSADEVNELWLTDITEHWTDEGKLYLCAIKDVFSGRIVGYSISDRMKARLAVNALDNATSRRGDVAGCIVHSDRGSQGGFNWWTQHLRSRRVLMGRSVESTQYVSLAYSDALITAGVSASVGTVGDSYDNALAETVNGLYKAELIHSKRLWESTEAVELATMGWVHWWNTARLHEALGYRTPAEVEAAYTPSRDVAPVAS</sequence>
<dbReference type="Gene3D" id="3.30.420.10">
    <property type="entry name" value="Ribonuclease H-like superfamily/Ribonuclease H"/>
    <property type="match status" value="1"/>
</dbReference>
<organism evidence="2 3">
    <name type="scientific">Micrococcus cohnii</name>
    <dbReference type="NCBI Taxonomy" id="993416"/>
    <lineage>
        <taxon>Bacteria</taxon>
        <taxon>Bacillati</taxon>
        <taxon>Actinomycetota</taxon>
        <taxon>Actinomycetes</taxon>
        <taxon>Micrococcales</taxon>
        <taxon>Micrococcaceae</taxon>
        <taxon>Micrococcus</taxon>
    </lineage>
</organism>
<reference evidence="2 3" key="1">
    <citation type="submission" date="2020-08" db="EMBL/GenBank/DDBJ databases">
        <title>Sequencing the genomes of 1000 actinobacteria strains.</title>
        <authorList>
            <person name="Klenk H.-P."/>
        </authorList>
    </citation>
    <scope>NUCLEOTIDE SEQUENCE [LARGE SCALE GENOMIC DNA]</scope>
    <source>
        <strain evidence="2 3">DSM 23974</strain>
    </source>
</reference>
<dbReference type="Pfam" id="PF13683">
    <property type="entry name" value="rve_3"/>
    <property type="match status" value="1"/>
</dbReference>
<name>A0A7W7GMC3_9MICC</name>
<dbReference type="Proteomes" id="UP000540191">
    <property type="component" value="Unassembled WGS sequence"/>
</dbReference>
<gene>
    <name evidence="2" type="ORF">HDA30_000276</name>
</gene>
<dbReference type="InterPro" id="IPR012337">
    <property type="entry name" value="RNaseH-like_sf"/>
</dbReference>
<dbReference type="PROSITE" id="PS50994">
    <property type="entry name" value="INTEGRASE"/>
    <property type="match status" value="1"/>
</dbReference>
<keyword evidence="3" id="KW-1185">Reference proteome</keyword>
<dbReference type="InterPro" id="IPR036397">
    <property type="entry name" value="RNaseH_sf"/>
</dbReference>
<accession>A0A7W7GMC3</accession>
<evidence type="ECO:0000313" key="3">
    <source>
        <dbReference type="Proteomes" id="UP000540191"/>
    </source>
</evidence>
<dbReference type="InterPro" id="IPR050900">
    <property type="entry name" value="Transposase_IS3/IS150/IS904"/>
</dbReference>
<dbReference type="GO" id="GO:0003676">
    <property type="term" value="F:nucleic acid binding"/>
    <property type="evidence" value="ECO:0007669"/>
    <property type="project" value="InterPro"/>
</dbReference>
<feature type="domain" description="Integrase catalytic" evidence="1">
    <location>
        <begin position="115"/>
        <end position="304"/>
    </location>
</feature>
<protein>
    <submittedName>
        <fullName evidence="2">Transposase InsO family protein</fullName>
    </submittedName>
</protein>
<dbReference type="NCBIfam" id="NF033516">
    <property type="entry name" value="transpos_IS3"/>
    <property type="match status" value="1"/>
</dbReference>
<dbReference type="AlphaFoldDB" id="A0A7W7GMC3"/>
<dbReference type="EMBL" id="JACHNA010000001">
    <property type="protein sequence ID" value="MBB4734768.1"/>
    <property type="molecule type" value="Genomic_DNA"/>
</dbReference>
<dbReference type="PANTHER" id="PTHR46889">
    <property type="entry name" value="TRANSPOSASE INSF FOR INSERTION SEQUENCE IS3B-RELATED"/>
    <property type="match status" value="1"/>
</dbReference>
<dbReference type="PANTHER" id="PTHR46889:SF4">
    <property type="entry name" value="TRANSPOSASE INSO FOR INSERTION SEQUENCE ELEMENT IS911B-RELATED"/>
    <property type="match status" value="1"/>
</dbReference>
<dbReference type="Pfam" id="PF00665">
    <property type="entry name" value="rve"/>
    <property type="match status" value="1"/>
</dbReference>
<evidence type="ECO:0000313" key="2">
    <source>
        <dbReference type="EMBL" id="MBB4734768.1"/>
    </source>
</evidence>
<comment type="caution">
    <text evidence="2">The sequence shown here is derived from an EMBL/GenBank/DDBJ whole genome shotgun (WGS) entry which is preliminary data.</text>
</comment>
<dbReference type="SUPFAM" id="SSF53098">
    <property type="entry name" value="Ribonuclease H-like"/>
    <property type="match status" value="1"/>
</dbReference>
<dbReference type="InterPro" id="IPR001584">
    <property type="entry name" value="Integrase_cat-core"/>
</dbReference>
<proteinExistence type="predicted"/>
<dbReference type="GO" id="GO:0015074">
    <property type="term" value="P:DNA integration"/>
    <property type="evidence" value="ECO:0007669"/>
    <property type="project" value="InterPro"/>
</dbReference>
<dbReference type="InterPro" id="IPR048020">
    <property type="entry name" value="Transpos_IS3"/>
</dbReference>
<evidence type="ECO:0000259" key="1">
    <source>
        <dbReference type="PROSITE" id="PS50994"/>
    </source>
</evidence>